<reference evidence="2 3" key="1">
    <citation type="submission" date="2020-08" db="EMBL/GenBank/DDBJ databases">
        <title>Genomic Encyclopedia of Type Strains, Phase III (KMG-III): the genomes of soil and plant-associated and newly described type strains.</title>
        <authorList>
            <person name="Whitman W."/>
        </authorList>
    </citation>
    <scope>NUCLEOTIDE SEQUENCE [LARGE SCALE GENOMIC DNA]</scope>
    <source>
        <strain evidence="2 3">CECT 3237</strain>
    </source>
</reference>
<name>A0A7W5EZV7_9ACTN</name>
<gene>
    <name evidence="2" type="ORF">FHS41_001335</name>
</gene>
<evidence type="ECO:0000256" key="1">
    <source>
        <dbReference type="SAM" id="MobiDB-lite"/>
    </source>
</evidence>
<organism evidence="2 3">
    <name type="scientific">Streptomyces violarus</name>
    <dbReference type="NCBI Taxonomy" id="67380"/>
    <lineage>
        <taxon>Bacteria</taxon>
        <taxon>Bacillati</taxon>
        <taxon>Actinomycetota</taxon>
        <taxon>Actinomycetes</taxon>
        <taxon>Kitasatosporales</taxon>
        <taxon>Streptomycetaceae</taxon>
        <taxon>Streptomyces</taxon>
    </lineage>
</organism>
<dbReference type="AlphaFoldDB" id="A0A7W5EZV7"/>
<feature type="region of interest" description="Disordered" evidence="1">
    <location>
        <begin position="14"/>
        <end position="35"/>
    </location>
</feature>
<evidence type="ECO:0000313" key="2">
    <source>
        <dbReference type="EMBL" id="MBB3074866.1"/>
    </source>
</evidence>
<evidence type="ECO:0000313" key="3">
    <source>
        <dbReference type="Proteomes" id="UP000572907"/>
    </source>
</evidence>
<proteinExistence type="predicted"/>
<protein>
    <submittedName>
        <fullName evidence="2">Uncharacterized protein</fullName>
    </submittedName>
</protein>
<keyword evidence="3" id="KW-1185">Reference proteome</keyword>
<sequence length="35" mass="4021">MELRVFLDTEQDLRPVSAQQTEARPRVIPGRPGEQ</sequence>
<dbReference type="EMBL" id="JACHXE010000001">
    <property type="protein sequence ID" value="MBB3074866.1"/>
    <property type="molecule type" value="Genomic_DNA"/>
</dbReference>
<comment type="caution">
    <text evidence="2">The sequence shown here is derived from an EMBL/GenBank/DDBJ whole genome shotgun (WGS) entry which is preliminary data.</text>
</comment>
<accession>A0A7W5EZV7</accession>
<dbReference type="Proteomes" id="UP000572907">
    <property type="component" value="Unassembled WGS sequence"/>
</dbReference>